<dbReference type="Pfam" id="PF18995">
    <property type="entry name" value="PRT6_C"/>
    <property type="match status" value="1"/>
</dbReference>
<keyword evidence="1" id="KW-0863">Zinc-finger</keyword>
<keyword evidence="2" id="KW-0175">Coiled coil</keyword>
<reference evidence="4 5" key="1">
    <citation type="journal article" date="2014" name="Genome Biol. Evol.">
        <title>The secreted proteins of Achlya hypogyna and Thraustotheca clavata identify the ancestral oomycete secretome and reveal gene acquisitions by horizontal gene transfer.</title>
        <authorList>
            <person name="Misner I."/>
            <person name="Blouin N."/>
            <person name="Leonard G."/>
            <person name="Richards T.A."/>
            <person name="Lane C.E."/>
        </authorList>
    </citation>
    <scope>NUCLEOTIDE SEQUENCE [LARGE SCALE GENOMIC DNA]</scope>
    <source>
        <strain evidence="4 5">ATCC 34112</strain>
    </source>
</reference>
<dbReference type="PANTHER" id="PTHR21497:SF24">
    <property type="entry name" value="E3 UBIQUITIN-PROTEIN LIGASE UBR1"/>
    <property type="match status" value="1"/>
</dbReference>
<evidence type="ECO:0000313" key="4">
    <source>
        <dbReference type="EMBL" id="OQR95968.1"/>
    </source>
</evidence>
<keyword evidence="1" id="KW-0479">Metal-binding</keyword>
<comment type="catalytic activity">
    <reaction evidence="1">
        <text>S-ubiquitinyl-[E2 ubiquitin-conjugating enzyme]-L-cysteine + [acceptor protein]-L-lysine = [E2 ubiquitin-conjugating enzyme]-L-cysteine + N(6)-ubiquitinyl-[acceptor protein]-L-lysine.</text>
        <dbReference type="EC" id="2.3.2.27"/>
    </reaction>
</comment>
<evidence type="ECO:0000313" key="5">
    <source>
        <dbReference type="Proteomes" id="UP000243217"/>
    </source>
</evidence>
<dbReference type="GO" id="GO:0000151">
    <property type="term" value="C:ubiquitin ligase complex"/>
    <property type="evidence" value="ECO:0007669"/>
    <property type="project" value="TreeGrafter"/>
</dbReference>
<dbReference type="GO" id="GO:0016567">
    <property type="term" value="P:protein ubiquitination"/>
    <property type="evidence" value="ECO:0007669"/>
    <property type="project" value="UniProtKB-UniRule"/>
</dbReference>
<evidence type="ECO:0000259" key="3">
    <source>
        <dbReference type="Pfam" id="PF18995"/>
    </source>
</evidence>
<dbReference type="Gene3D" id="3.30.40.10">
    <property type="entry name" value="Zinc/RING finger domain, C3HC4 (zinc finger)"/>
    <property type="match status" value="1"/>
</dbReference>
<comment type="function">
    <text evidence="1">Ubiquitin ligase protein which is a component of the N-end rule pathway. Recognizes and binds to proteins bearing specific N-terminal residues that are destabilizing according to the N-end rule, leading to their ubiquitination and subsequent degradation.</text>
</comment>
<keyword evidence="1" id="KW-0808">Transferase</keyword>
<organism evidence="4 5">
    <name type="scientific">Thraustotheca clavata</name>
    <dbReference type="NCBI Taxonomy" id="74557"/>
    <lineage>
        <taxon>Eukaryota</taxon>
        <taxon>Sar</taxon>
        <taxon>Stramenopiles</taxon>
        <taxon>Oomycota</taxon>
        <taxon>Saprolegniomycetes</taxon>
        <taxon>Saprolegniales</taxon>
        <taxon>Achlyaceae</taxon>
        <taxon>Thraustotheca</taxon>
    </lineage>
</organism>
<keyword evidence="5" id="KW-1185">Reference proteome</keyword>
<dbReference type="Gene3D" id="1.20.5.190">
    <property type="match status" value="1"/>
</dbReference>
<dbReference type="UniPathway" id="UPA00143"/>
<dbReference type="SMART" id="SM00015">
    <property type="entry name" value="IQ"/>
    <property type="match status" value="2"/>
</dbReference>
<dbReference type="InterPro" id="IPR039164">
    <property type="entry name" value="UBR1-like"/>
</dbReference>
<dbReference type="CDD" id="cd23767">
    <property type="entry name" value="IQCD"/>
    <property type="match status" value="1"/>
</dbReference>
<dbReference type="GO" id="GO:0008270">
    <property type="term" value="F:zinc ion binding"/>
    <property type="evidence" value="ECO:0007669"/>
    <property type="project" value="UniProtKB-UniRule"/>
</dbReference>
<dbReference type="OrthoDB" id="26387at2759"/>
<dbReference type="Pfam" id="PF00612">
    <property type="entry name" value="IQ"/>
    <property type="match status" value="2"/>
</dbReference>
<comment type="similarity">
    <text evidence="1">Belongs to the E3 ubiquitin-protein ligase UBR1-like family.</text>
</comment>
<dbReference type="InterPro" id="IPR044046">
    <property type="entry name" value="E3_ligase_UBR-like_C"/>
</dbReference>
<comment type="pathway">
    <text evidence="1">Protein modification; protein ubiquitination.</text>
</comment>
<dbReference type="EMBL" id="JNBS01001996">
    <property type="protein sequence ID" value="OQR95968.1"/>
    <property type="molecule type" value="Genomic_DNA"/>
</dbReference>
<dbReference type="PROSITE" id="PS50096">
    <property type="entry name" value="IQ"/>
    <property type="match status" value="2"/>
</dbReference>
<dbReference type="InterPro" id="IPR000048">
    <property type="entry name" value="IQ_motif_EF-hand-BS"/>
</dbReference>
<name>A0A1V9ZDA7_9STRA</name>
<accession>A0A1V9ZDA7</accession>
<dbReference type="PANTHER" id="PTHR21497">
    <property type="entry name" value="UBIQUITIN LIGASE E3 ALPHA-RELATED"/>
    <property type="match status" value="1"/>
</dbReference>
<dbReference type="Proteomes" id="UP000243217">
    <property type="component" value="Unassembled WGS sequence"/>
</dbReference>
<evidence type="ECO:0000256" key="2">
    <source>
        <dbReference type="SAM" id="Coils"/>
    </source>
</evidence>
<keyword evidence="1" id="KW-0833">Ubl conjugation pathway</keyword>
<comment type="caution">
    <text evidence="4">The sequence shown here is derived from an EMBL/GenBank/DDBJ whole genome shotgun (WGS) entry which is preliminary data.</text>
</comment>
<dbReference type="GO" id="GO:0071596">
    <property type="term" value="P:ubiquitin-dependent protein catabolic process via the N-end rule pathway"/>
    <property type="evidence" value="ECO:0007669"/>
    <property type="project" value="UniProtKB-UniRule"/>
</dbReference>
<proteinExistence type="inferred from homology"/>
<feature type="coiled-coil region" evidence="2">
    <location>
        <begin position="1579"/>
        <end position="1647"/>
    </location>
</feature>
<protein>
    <recommendedName>
        <fullName evidence="1">E3 ubiquitin-protein ligase</fullName>
        <ecNumber evidence="1">2.3.2.27</ecNumber>
    </recommendedName>
</protein>
<sequence>MNDDLIPVLQSAGHLWDSLANFMATSSTLQCSDVPNFLKMLNEIIPFETNASTVAYLNWFGSLDSALPLPGRSTLQLDSTGFTSHRYTQVLMDLKYTLQIPHPTLLHTFYAEFRLLCHILSLVQGCGADSRLQTDQNHVPYENRNWIVCIELSSMLNELFAAVMSNILQHHTTPAPIDSLPLILQAWFDAYTFWLVCTNKYFSPGKAQDNTYILPAWGAKGVNMSAHYPLHRALLLLFRACSTDLNLLSNFFKNLQWHDSLGEWHRHMLVLPLLEGLVWDAQVHSGMWKRNGWSVVNHSMNYGEPYYCMKFRNVDLLGIQLAASVLDIETLVALIFERFNISDLDHDGETMKQSMFSECLLVLCQVATEIPFADLNHPIHPLYPTLRQLILLRLCVKSSTHSELFKCVNEFISTYDVLCAKYPLPIDSTLKRIQEDICLPEQKMYTLRPEFYEEYNATSIHLTRKQHEVARVNRLQARALRWKTQKLGPEAAASIPLHAKFYDHSSSPNSFTSSWYLVLDRRVMQVLAAFVENIEFLSSTLTTMCIHLFTLQLYALRSAPEQVKSQYLQYMVNHKKVLDILRQRAANMLTWIGDSRDTSDANSEQCRHILWLIIELETYPGLKPQQEALSLTTGQVQPPSANERKRTAQQLALQKIQQQQAAFSQFAFEDGMGFDDDEDDECAMCHETSQPLSLIGFVQVSGVNVAASTTFKTPWDEMKRDITPLTVACCGHVVHLSCWQAYYATQFQKVITGEAYLNAVDVKKGEFLCPVCKTIANVLVPTLLPPSNAPKSPAASQTNWNEWLYSRQPILGQFQQPAEDVCNSISLMCMSIHRVATGSVEKSRPDRYMASACHAIASTIWHSRPHTALLHAAHNFRCIAPERADEAFKNDLQLLITGSEQDGVETTDTQTPTQVQKTWKGVVGNKPLLLQDLSSVLARCVLLAPTTLDQIRIVQLVTVAYSVQAFLWQYYDYQKNPKPWAIDSNCQEFQNSLFSRPNNIIASLNRILGVVLTAQNIACATEDIKRFYRVGLDLLPNPAPSVPILQLDNLPSEIVQLIPNWISAMHTTYETMTDPNKVLAQWQRKNASSVSDWSSVWQQDLTTAHVPLSPSFWRNCRSTFLTQLPHSYSELYMHLTKQKCPTCHQFPSRPALCLMCGLVMCAASTCREATVASMASASGACTLHAHKCGRGLGLFLLTVEGTVLLVSGKLAAYDSNGLYVDEYGEGFGERQSRFQFRGRPLFLDTTMQDRLIRLWKTQAIHPEIVHIQNTVDLRDSGGTALWGFPVYYSPEKDYADQQRKRQVVLLQAKLEEERERKLAAEELHAEEKRCAHRLDHTKYLYYAHRYGALPAMLYCCRVYEIYTNMTAKTLQLWCRERMIILKNHARFYVVRQFVAVIFKEGMNKRIAVTAQIDHANHLLRRILFRGQMQTFEAWKYLYEQNRRVKFRFQRCMDNTLHERFDKWKEYVQTRILVRTGKLCQASVKIFRRCLYNRFHQWCSYTRKSKDIRHRFNAACGRRQLECFEKWYRFVRFIQESSSSIIRIQAWIRQCICRKKYLKQKTKAILIQALWRGYSARCRVYKLREMMKHLEQKLRFERRKAMAQQHDAFNSQLRQAIIFEKDRSTLEMNAMKQEAIRAQEEVKKALGKILSNEYRVQLRDKIISLKKTYGMDSKRATIKATEEVIDQAVKIAEVKAQELFRTQNPPAAFCTKCYLGLPTASCPHECSQNTQEAQELRYTRYESYTREQIHLQTLELAQLDRQFIPYSVLYKYQGDGALQY</sequence>
<dbReference type="GO" id="GO:0061630">
    <property type="term" value="F:ubiquitin protein ligase activity"/>
    <property type="evidence" value="ECO:0007669"/>
    <property type="project" value="UniProtKB-UniRule"/>
</dbReference>
<gene>
    <name evidence="4" type="ORF">THRCLA_07427</name>
</gene>
<dbReference type="GO" id="GO:0005737">
    <property type="term" value="C:cytoplasm"/>
    <property type="evidence" value="ECO:0007669"/>
    <property type="project" value="TreeGrafter"/>
</dbReference>
<feature type="domain" description="E3 ubiquitin-protein ligase UBR-like C-terminal" evidence="3">
    <location>
        <begin position="1086"/>
        <end position="1255"/>
    </location>
</feature>
<evidence type="ECO:0000256" key="1">
    <source>
        <dbReference type="RuleBase" id="RU366018"/>
    </source>
</evidence>
<dbReference type="STRING" id="74557.A0A1V9ZDA7"/>
<keyword evidence="1" id="KW-0862">Zinc</keyword>
<dbReference type="InterPro" id="IPR013083">
    <property type="entry name" value="Znf_RING/FYVE/PHD"/>
</dbReference>
<dbReference type="EC" id="2.3.2.27" evidence="1"/>